<accession>A0A6L2LF39</accession>
<gene>
    <name evidence="2" type="ORF">Tci_032409</name>
</gene>
<comment type="caution">
    <text evidence="2">The sequence shown here is derived from an EMBL/GenBank/DDBJ whole genome shotgun (WGS) entry which is preliminary data.</text>
</comment>
<dbReference type="Pfam" id="PF07727">
    <property type="entry name" value="RVT_2"/>
    <property type="match status" value="1"/>
</dbReference>
<sequence length="97" mass="11103">MDVKTAFLNGILCEEVYVSQPNGFVDPENPKHVYKLKKALYGLKQAPRAWQSLPKSTYMQLRESFDTYKEPLIWVCGIREKSCIALTSFADVDHTGF</sequence>
<dbReference type="SUPFAM" id="SSF56672">
    <property type="entry name" value="DNA/RNA polymerases"/>
    <property type="match status" value="1"/>
</dbReference>
<evidence type="ECO:0000313" key="2">
    <source>
        <dbReference type="EMBL" id="GEU60431.1"/>
    </source>
</evidence>
<evidence type="ECO:0000259" key="1">
    <source>
        <dbReference type="Pfam" id="PF07727"/>
    </source>
</evidence>
<feature type="domain" description="Reverse transcriptase Ty1/copia-type" evidence="1">
    <location>
        <begin position="1"/>
        <end position="65"/>
    </location>
</feature>
<proteinExistence type="predicted"/>
<dbReference type="InterPro" id="IPR043502">
    <property type="entry name" value="DNA/RNA_pol_sf"/>
</dbReference>
<dbReference type="EMBL" id="BKCJ010004333">
    <property type="protein sequence ID" value="GEU60431.1"/>
    <property type="molecule type" value="Genomic_DNA"/>
</dbReference>
<reference evidence="2" key="1">
    <citation type="journal article" date="2019" name="Sci. Rep.">
        <title>Draft genome of Tanacetum cinerariifolium, the natural source of mosquito coil.</title>
        <authorList>
            <person name="Yamashiro T."/>
            <person name="Shiraishi A."/>
            <person name="Satake H."/>
            <person name="Nakayama K."/>
        </authorList>
    </citation>
    <scope>NUCLEOTIDE SEQUENCE</scope>
</reference>
<name>A0A6L2LF39_TANCI</name>
<dbReference type="InterPro" id="IPR013103">
    <property type="entry name" value="RVT_2"/>
</dbReference>
<dbReference type="AlphaFoldDB" id="A0A6L2LF39"/>
<organism evidence="2">
    <name type="scientific">Tanacetum cinerariifolium</name>
    <name type="common">Dalmatian daisy</name>
    <name type="synonym">Chrysanthemum cinerariifolium</name>
    <dbReference type="NCBI Taxonomy" id="118510"/>
    <lineage>
        <taxon>Eukaryota</taxon>
        <taxon>Viridiplantae</taxon>
        <taxon>Streptophyta</taxon>
        <taxon>Embryophyta</taxon>
        <taxon>Tracheophyta</taxon>
        <taxon>Spermatophyta</taxon>
        <taxon>Magnoliopsida</taxon>
        <taxon>eudicotyledons</taxon>
        <taxon>Gunneridae</taxon>
        <taxon>Pentapetalae</taxon>
        <taxon>asterids</taxon>
        <taxon>campanulids</taxon>
        <taxon>Asterales</taxon>
        <taxon>Asteraceae</taxon>
        <taxon>Asteroideae</taxon>
        <taxon>Anthemideae</taxon>
        <taxon>Anthemidinae</taxon>
        <taxon>Tanacetum</taxon>
    </lineage>
</organism>
<protein>
    <submittedName>
        <fullName evidence="2">Putative Gag-Pol polyprotein</fullName>
    </submittedName>
</protein>